<accession>A0ABP8PNJ3</accession>
<gene>
    <name evidence="1" type="ORF">GCM10023191_022760</name>
</gene>
<comment type="caution">
    <text evidence="1">The sequence shown here is derived from an EMBL/GenBank/DDBJ whole genome shotgun (WGS) entry which is preliminary data.</text>
</comment>
<organism evidence="1 2">
    <name type="scientific">Actinoallomurus oryzae</name>
    <dbReference type="NCBI Taxonomy" id="502180"/>
    <lineage>
        <taxon>Bacteria</taxon>
        <taxon>Bacillati</taxon>
        <taxon>Actinomycetota</taxon>
        <taxon>Actinomycetes</taxon>
        <taxon>Streptosporangiales</taxon>
        <taxon>Thermomonosporaceae</taxon>
        <taxon>Actinoallomurus</taxon>
    </lineage>
</organism>
<keyword evidence="2" id="KW-1185">Reference proteome</keyword>
<name>A0ABP8PNJ3_9ACTN</name>
<protein>
    <submittedName>
        <fullName evidence="1">Uncharacterized protein</fullName>
    </submittedName>
</protein>
<evidence type="ECO:0000313" key="2">
    <source>
        <dbReference type="Proteomes" id="UP001500503"/>
    </source>
</evidence>
<reference evidence="2" key="1">
    <citation type="journal article" date="2019" name="Int. J. Syst. Evol. Microbiol.">
        <title>The Global Catalogue of Microorganisms (GCM) 10K type strain sequencing project: providing services to taxonomists for standard genome sequencing and annotation.</title>
        <authorList>
            <consortium name="The Broad Institute Genomics Platform"/>
            <consortium name="The Broad Institute Genome Sequencing Center for Infectious Disease"/>
            <person name="Wu L."/>
            <person name="Ma J."/>
        </authorList>
    </citation>
    <scope>NUCLEOTIDE SEQUENCE [LARGE SCALE GENOMIC DNA]</scope>
    <source>
        <strain evidence="2">JCM 17933</strain>
    </source>
</reference>
<proteinExistence type="predicted"/>
<dbReference type="Proteomes" id="UP001500503">
    <property type="component" value="Unassembled WGS sequence"/>
</dbReference>
<evidence type="ECO:0000313" key="1">
    <source>
        <dbReference type="EMBL" id="GAA4490501.1"/>
    </source>
</evidence>
<sequence length="131" mass="14273">MHGRCLGEAAEAMARSEPPKSATVVAAGVVEMSLRGASDDVERLVAKMRSEGIPVWRVPVQALNDGRNYSLNAEVDVKNTGNIGLLVNVKVSWPQFGTSPVVASKKVKVPYRKTVTVRFKRHASMTQITRI</sequence>
<dbReference type="EMBL" id="BAABHF010000016">
    <property type="protein sequence ID" value="GAA4490501.1"/>
    <property type="molecule type" value="Genomic_DNA"/>
</dbReference>